<dbReference type="Proteomes" id="UP000095284">
    <property type="component" value="Unplaced"/>
</dbReference>
<name>A0A1I7S7H4_BURXY</name>
<dbReference type="WBParaSite" id="BXY_0896500.1">
    <property type="protein sequence ID" value="BXY_0896500.1"/>
    <property type="gene ID" value="BXY_0896500"/>
</dbReference>
<gene>
    <name evidence="1" type="ORF">BXYJ_LOCUS1596</name>
</gene>
<accession>A0A1I7S7H4</accession>
<proteinExistence type="predicted"/>
<dbReference type="Proteomes" id="UP000582659">
    <property type="component" value="Unassembled WGS sequence"/>
</dbReference>
<dbReference type="OrthoDB" id="5812172at2759"/>
<evidence type="ECO:0000313" key="3">
    <source>
        <dbReference type="Proteomes" id="UP000659654"/>
    </source>
</evidence>
<evidence type="ECO:0000313" key="1">
    <source>
        <dbReference type="EMBL" id="CAD5209760.1"/>
    </source>
</evidence>
<evidence type="ECO:0000313" key="4">
    <source>
        <dbReference type="WBParaSite" id="BXY_0896500.1"/>
    </source>
</evidence>
<evidence type="ECO:0000313" key="2">
    <source>
        <dbReference type="Proteomes" id="UP000095284"/>
    </source>
</evidence>
<dbReference type="Proteomes" id="UP000659654">
    <property type="component" value="Unassembled WGS sequence"/>
</dbReference>
<organism evidence="2 4">
    <name type="scientific">Bursaphelenchus xylophilus</name>
    <name type="common">Pinewood nematode worm</name>
    <name type="synonym">Aphelenchoides xylophilus</name>
    <dbReference type="NCBI Taxonomy" id="6326"/>
    <lineage>
        <taxon>Eukaryota</taxon>
        <taxon>Metazoa</taxon>
        <taxon>Ecdysozoa</taxon>
        <taxon>Nematoda</taxon>
        <taxon>Chromadorea</taxon>
        <taxon>Rhabditida</taxon>
        <taxon>Tylenchina</taxon>
        <taxon>Tylenchomorpha</taxon>
        <taxon>Aphelenchoidea</taxon>
        <taxon>Aphelenchoididae</taxon>
        <taxon>Bursaphelenchus</taxon>
    </lineage>
</organism>
<reference evidence="4" key="1">
    <citation type="submission" date="2016-11" db="UniProtKB">
        <authorList>
            <consortium name="WormBaseParasite"/>
        </authorList>
    </citation>
    <scope>IDENTIFICATION</scope>
</reference>
<sequence>MDNGNENVELSKEDEELYGSEIKSLSVKEQQLFKLRLYRRRLRRTDELIRWQSDMTEEELGTAVYELFELGYAAGEPSITYVQKIWNSVTAFFKAKGVPEYQRCTAKFFTNRFLPSLRQRLAFDSAGEALRFAVVQRQFYILLRFMALIYSPCVYQEIELIPILRFIYLMDSPKSLKCLMDEVLCDEFFLVLPHYLAAIYEDLEMTAPLDLIKYGSLENSVEETEEMEPNTSGASNVLNAVSLMKEDPDESECANDSFNDSFKERNVVAISESGASDVYQAMRCVLETPEKNAETCLPISVTVSQTPIRAMAKTTNVKVGQLRELLVPRTTVESRKRKTEDFLMSSQKKSNRMNLVSVFSGFV</sequence>
<dbReference type="EMBL" id="CAJFDI010000001">
    <property type="protein sequence ID" value="CAD5209760.1"/>
    <property type="molecule type" value="Genomic_DNA"/>
</dbReference>
<dbReference type="AlphaFoldDB" id="A0A1I7S7H4"/>
<dbReference type="EMBL" id="CAJFCV020000001">
    <property type="protein sequence ID" value="CAG9085096.1"/>
    <property type="molecule type" value="Genomic_DNA"/>
</dbReference>
<protein>
    <submittedName>
        <fullName evidence="1">(pine wood nematode) hypothetical protein</fullName>
    </submittedName>
</protein>
<reference evidence="1" key="2">
    <citation type="submission" date="2020-09" db="EMBL/GenBank/DDBJ databases">
        <authorList>
            <person name="Kikuchi T."/>
        </authorList>
    </citation>
    <scope>NUCLEOTIDE SEQUENCE</scope>
    <source>
        <strain evidence="1">Ka4C1</strain>
    </source>
</reference>
<keyword evidence="3" id="KW-1185">Reference proteome</keyword>